<sequence>MNEAMSLKPLRWDLIVVMASRRIKSMTELRRRLHAIGYEISAGQLGRLAYAELPGRLNIELLRALMTVLDCRLSDLLVEGEE</sequence>
<organism evidence="2 3">
    <name type="scientific">Ralstonia pickettii</name>
    <name type="common">Burkholderia pickettii</name>
    <dbReference type="NCBI Taxonomy" id="329"/>
    <lineage>
        <taxon>Bacteria</taxon>
        <taxon>Pseudomonadati</taxon>
        <taxon>Pseudomonadota</taxon>
        <taxon>Betaproteobacteria</taxon>
        <taxon>Burkholderiales</taxon>
        <taxon>Burkholderiaceae</taxon>
        <taxon>Ralstonia</taxon>
    </lineage>
</organism>
<dbReference type="RefSeq" id="WP_182553299.1">
    <property type="nucleotide sequence ID" value="NZ_QGAQ01000014.1"/>
</dbReference>
<protein>
    <submittedName>
        <fullName evidence="2">Helix-turn-helix transcriptional regulator</fullName>
    </submittedName>
</protein>
<feature type="domain" description="HTH cro/C1-type" evidence="1">
    <location>
        <begin position="14"/>
        <end position="78"/>
    </location>
</feature>
<dbReference type="EMBL" id="QGBI01000014">
    <property type="protein sequence ID" value="MBX3891388.1"/>
    <property type="molecule type" value="Genomic_DNA"/>
</dbReference>
<dbReference type="Proteomes" id="UP001199322">
    <property type="component" value="Unassembled WGS sequence"/>
</dbReference>
<evidence type="ECO:0000259" key="1">
    <source>
        <dbReference type="Pfam" id="PF13443"/>
    </source>
</evidence>
<evidence type="ECO:0000313" key="2">
    <source>
        <dbReference type="EMBL" id="MBX3891388.1"/>
    </source>
</evidence>
<dbReference type="InterPro" id="IPR001387">
    <property type="entry name" value="Cro/C1-type_HTH"/>
</dbReference>
<reference evidence="2" key="1">
    <citation type="submission" date="2018-06" db="EMBL/GenBank/DDBJ databases">
        <authorList>
            <person name="O'Rourke A."/>
        </authorList>
    </citation>
    <scope>NUCLEOTIDE SEQUENCE</scope>
    <source>
        <strain evidence="2">132550021-3</strain>
    </source>
</reference>
<accession>A0AAW4Q6I2</accession>
<gene>
    <name evidence="2" type="ORF">DEE74_16105</name>
</gene>
<comment type="caution">
    <text evidence="2">The sequence shown here is derived from an EMBL/GenBank/DDBJ whole genome shotgun (WGS) entry which is preliminary data.</text>
</comment>
<dbReference type="AlphaFoldDB" id="A0AAW4Q6I2"/>
<evidence type="ECO:0000313" key="3">
    <source>
        <dbReference type="Proteomes" id="UP001199322"/>
    </source>
</evidence>
<dbReference type="Pfam" id="PF13443">
    <property type="entry name" value="HTH_26"/>
    <property type="match status" value="1"/>
</dbReference>
<proteinExistence type="predicted"/>
<name>A0AAW4Q6I2_RALPI</name>